<feature type="domain" description="C2H2-type" evidence="7">
    <location>
        <begin position="41"/>
        <end position="68"/>
    </location>
</feature>
<dbReference type="Proteomes" id="UP000499080">
    <property type="component" value="Unassembled WGS sequence"/>
</dbReference>
<dbReference type="Gene3D" id="3.30.160.60">
    <property type="entry name" value="Classic Zinc Finger"/>
    <property type="match status" value="2"/>
</dbReference>
<protein>
    <recommendedName>
        <fullName evidence="7">C2H2-type domain-containing protein</fullName>
    </recommendedName>
</protein>
<reference evidence="8 9" key="1">
    <citation type="journal article" date="2019" name="Sci. Rep.">
        <title>Orb-weaving spider Araneus ventricosus genome elucidates the spidroin gene catalogue.</title>
        <authorList>
            <person name="Kono N."/>
            <person name="Nakamura H."/>
            <person name="Ohtoshi R."/>
            <person name="Moran D.A.P."/>
            <person name="Shinohara A."/>
            <person name="Yoshida Y."/>
            <person name="Fujiwara M."/>
            <person name="Mori M."/>
            <person name="Tomita M."/>
            <person name="Arakawa K."/>
        </authorList>
    </citation>
    <scope>NUCLEOTIDE SEQUENCE [LARGE SCALE GENOMIC DNA]</scope>
</reference>
<keyword evidence="9" id="KW-1185">Reference proteome</keyword>
<sequence>MEESSKLSSETISSSSSLSEVSSSDSDLMSDLLTNPKEKLHKCEICHGVFKHVNCLKDHMLIHLNEKNHSCEACGKAFSRKGILIPENHPLWFDECKLPLHSKDFPSNLTCLKRYICE</sequence>
<evidence type="ECO:0000256" key="2">
    <source>
        <dbReference type="ARBA" id="ARBA00022737"/>
    </source>
</evidence>
<evidence type="ECO:0000256" key="6">
    <source>
        <dbReference type="SAM" id="MobiDB-lite"/>
    </source>
</evidence>
<dbReference type="EMBL" id="BGPR01003937">
    <property type="protein sequence ID" value="GBM94106.1"/>
    <property type="molecule type" value="Genomic_DNA"/>
</dbReference>
<keyword evidence="3 5" id="KW-0863">Zinc-finger</keyword>
<evidence type="ECO:0000313" key="9">
    <source>
        <dbReference type="Proteomes" id="UP000499080"/>
    </source>
</evidence>
<dbReference type="InterPro" id="IPR036236">
    <property type="entry name" value="Znf_C2H2_sf"/>
</dbReference>
<evidence type="ECO:0000259" key="7">
    <source>
        <dbReference type="PROSITE" id="PS50157"/>
    </source>
</evidence>
<evidence type="ECO:0000256" key="4">
    <source>
        <dbReference type="ARBA" id="ARBA00022833"/>
    </source>
</evidence>
<keyword evidence="2" id="KW-0677">Repeat</keyword>
<evidence type="ECO:0000256" key="1">
    <source>
        <dbReference type="ARBA" id="ARBA00022723"/>
    </source>
</evidence>
<comment type="caution">
    <text evidence="8">The sequence shown here is derived from an EMBL/GenBank/DDBJ whole genome shotgun (WGS) entry which is preliminary data.</text>
</comment>
<organism evidence="8 9">
    <name type="scientific">Araneus ventricosus</name>
    <name type="common">Orbweaver spider</name>
    <name type="synonym">Epeira ventricosa</name>
    <dbReference type="NCBI Taxonomy" id="182803"/>
    <lineage>
        <taxon>Eukaryota</taxon>
        <taxon>Metazoa</taxon>
        <taxon>Ecdysozoa</taxon>
        <taxon>Arthropoda</taxon>
        <taxon>Chelicerata</taxon>
        <taxon>Arachnida</taxon>
        <taxon>Araneae</taxon>
        <taxon>Araneomorphae</taxon>
        <taxon>Entelegynae</taxon>
        <taxon>Araneoidea</taxon>
        <taxon>Araneidae</taxon>
        <taxon>Araneus</taxon>
    </lineage>
</organism>
<dbReference type="GO" id="GO:0000981">
    <property type="term" value="F:DNA-binding transcription factor activity, RNA polymerase II-specific"/>
    <property type="evidence" value="ECO:0007669"/>
    <property type="project" value="TreeGrafter"/>
</dbReference>
<name>A0A4Y2JXW8_ARAVE</name>
<keyword evidence="4" id="KW-0862">Zinc</keyword>
<evidence type="ECO:0000256" key="5">
    <source>
        <dbReference type="PROSITE-ProRule" id="PRU00042"/>
    </source>
</evidence>
<dbReference type="PROSITE" id="PS50157">
    <property type="entry name" value="ZINC_FINGER_C2H2_2"/>
    <property type="match status" value="1"/>
</dbReference>
<accession>A0A4Y2JXW8</accession>
<evidence type="ECO:0000256" key="3">
    <source>
        <dbReference type="ARBA" id="ARBA00022771"/>
    </source>
</evidence>
<dbReference type="PROSITE" id="PS00028">
    <property type="entry name" value="ZINC_FINGER_C2H2_1"/>
    <property type="match status" value="1"/>
</dbReference>
<proteinExistence type="predicted"/>
<dbReference type="AlphaFoldDB" id="A0A4Y2JXW8"/>
<dbReference type="PANTHER" id="PTHR24408:SF58">
    <property type="entry name" value="TRANSCRIPTION FACTOR (TFIIIA), PUTATIVE (AFU_ORTHOLOGUE AFUA_1G05150)-RELATED"/>
    <property type="match status" value="1"/>
</dbReference>
<feature type="region of interest" description="Disordered" evidence="6">
    <location>
        <begin position="1"/>
        <end position="30"/>
    </location>
</feature>
<keyword evidence="1" id="KW-0479">Metal-binding</keyword>
<dbReference type="GO" id="GO:0008270">
    <property type="term" value="F:zinc ion binding"/>
    <property type="evidence" value="ECO:0007669"/>
    <property type="project" value="UniProtKB-KW"/>
</dbReference>
<evidence type="ECO:0000313" key="8">
    <source>
        <dbReference type="EMBL" id="GBM94106.1"/>
    </source>
</evidence>
<dbReference type="GO" id="GO:0005634">
    <property type="term" value="C:nucleus"/>
    <property type="evidence" value="ECO:0007669"/>
    <property type="project" value="TreeGrafter"/>
</dbReference>
<dbReference type="OrthoDB" id="6484717at2759"/>
<dbReference type="InterPro" id="IPR013087">
    <property type="entry name" value="Znf_C2H2_type"/>
</dbReference>
<dbReference type="SUPFAM" id="SSF57667">
    <property type="entry name" value="beta-beta-alpha zinc fingers"/>
    <property type="match status" value="1"/>
</dbReference>
<dbReference type="PANTHER" id="PTHR24408">
    <property type="entry name" value="ZINC FINGER PROTEIN"/>
    <property type="match status" value="1"/>
</dbReference>
<dbReference type="GO" id="GO:0043565">
    <property type="term" value="F:sequence-specific DNA binding"/>
    <property type="evidence" value="ECO:0007669"/>
    <property type="project" value="TreeGrafter"/>
</dbReference>
<gene>
    <name evidence="8" type="ORF">AVEN_237381_1</name>
</gene>